<evidence type="ECO:0000313" key="8">
    <source>
        <dbReference type="Proteomes" id="UP001652431"/>
    </source>
</evidence>
<feature type="transmembrane region" description="Helical" evidence="2">
    <location>
        <begin position="12"/>
        <end position="30"/>
    </location>
</feature>
<evidence type="ECO:0000259" key="6">
    <source>
        <dbReference type="Pfam" id="PF13579"/>
    </source>
</evidence>
<evidence type="ECO:0000259" key="3">
    <source>
        <dbReference type="Pfam" id="PF00534"/>
    </source>
</evidence>
<dbReference type="InterPro" id="IPR036291">
    <property type="entry name" value="NAD(P)-bd_dom_sf"/>
</dbReference>
<dbReference type="GO" id="GO:0016740">
    <property type="term" value="F:transferase activity"/>
    <property type="evidence" value="ECO:0007669"/>
    <property type="project" value="UniProtKB-KW"/>
</dbReference>
<accession>A0ABT2RNH0</accession>
<evidence type="ECO:0000256" key="2">
    <source>
        <dbReference type="SAM" id="Phobius"/>
    </source>
</evidence>
<dbReference type="PANTHER" id="PTHR30576:SF0">
    <property type="entry name" value="UNDECAPRENYL-PHOSPHATE N-ACETYLGALACTOSAMINYL 1-PHOSPHATE TRANSFERASE-RELATED"/>
    <property type="match status" value="1"/>
</dbReference>
<comment type="caution">
    <text evidence="7">The sequence shown here is derived from an EMBL/GenBank/DDBJ whole genome shotgun (WGS) entry which is preliminary data.</text>
</comment>
<evidence type="ECO:0000313" key="7">
    <source>
        <dbReference type="EMBL" id="MCU6686967.1"/>
    </source>
</evidence>
<feature type="domain" description="NAD-dependent epimerase/dehydratase" evidence="4">
    <location>
        <begin position="314"/>
        <end position="513"/>
    </location>
</feature>
<sequence>MSEGKKRIKKIIGIAGAVLGTVFVCLKIVAQRKRDDSIYGSEPEQKNPMAGKKVTFVEDENDKENADGVRGHLVEIGVNDAKTKLYDRYLKRVMDIVLSFGGLIVLAPVYAGISLAIVIDDPGLVLFSQKRVGKNKEYFKLHKFRTMRMSTPPDVPTHMLANPEQYITRVGKFLRKYSLDELPQIWDIFIGNMSVIGPRSALWNQDVLVAERDKYGANDVKPGLTGWAQINGRDELEIPIKAKLDGEYVEKESLLFDAKCFFGTIFSVLRHDGVVEGGTGEMKKTIDAASNDNIGKIGFEEPVKVDFFAHKKVLITGAGSYIGESFRKYAAGHYGENFEIDVIDMIDGTWRNHDFSSYDSVYHVAGIAHADVGNVSEKTKKKYYEVNTDLAIETAQKAKNAGVKQFVFMSSMIIYGESAGYGKKRKIDRNTHPAPANFYGDSKWQADKGVRALADEQFHVAVLRPPMIYGNGSKGNYQTLSKLARKLPVFPNVDNERSMLHIDNLCEFLCQLMLLGEGGVFIPQNGEYTNTADMVREIAKASGKKNIQTRLLNPMVWLGSKIPGKIGGLVNKAFGSMTYAQELSEYPGVDYRVVDFRESIRRTEGKTKDSVEKSSKKKKHILVVSQYFYPETFRINDICQEWIKRGYKVTVITGIPNYPMGKFFDGYGYTKKRRETWNGIEVIRIPIIARGKNSIGMVTNYLSFVISGFVKNLFVDIKADFVFTFEVSPMTQALLGCWYAKKHHVPHYLYVQDLWPENVEVVTGITTSFVIKPIDKMVNYIYKNTDEIFVTSPSFVEAICNRKVKVDKNKVHYWPQYAEEFYVPIKNPSVHEIPTDDSFKIIFTGNIGTAQGLQILPEAAEFLRDENLKFVMVGDGRYLDEFNREIARRNVTDKFLMIPRQSAERIPEFLAMCDAAFLSFQDNALWRKTIPAKLQSYMACGMPVIASASGETKRIIEKAQCGICCKIGDAEKLAEGIRTIKNADLDGMGTNSRTYFEKHFDKQKLMDEMDLYFKE</sequence>
<dbReference type="SUPFAM" id="SSF51735">
    <property type="entry name" value="NAD(P)-binding Rossmann-fold domains"/>
    <property type="match status" value="1"/>
</dbReference>
<feature type="domain" description="Glycosyl transferase family 1" evidence="3">
    <location>
        <begin position="836"/>
        <end position="982"/>
    </location>
</feature>
<feature type="domain" description="Bacterial sugar transferase" evidence="5">
    <location>
        <begin position="91"/>
        <end position="269"/>
    </location>
</feature>
<dbReference type="Gene3D" id="3.40.50.2000">
    <property type="entry name" value="Glycogen Phosphorylase B"/>
    <property type="match status" value="2"/>
</dbReference>
<dbReference type="RefSeq" id="WP_262575396.1">
    <property type="nucleotide sequence ID" value="NZ_JAOQJU010000011.1"/>
</dbReference>
<dbReference type="EMBL" id="JAOQJU010000011">
    <property type="protein sequence ID" value="MCU6686967.1"/>
    <property type="molecule type" value="Genomic_DNA"/>
</dbReference>
<gene>
    <name evidence="7" type="ORF">OCV99_10475</name>
</gene>
<feature type="transmembrane region" description="Helical" evidence="2">
    <location>
        <begin position="96"/>
        <end position="119"/>
    </location>
</feature>
<evidence type="ECO:0000259" key="5">
    <source>
        <dbReference type="Pfam" id="PF02397"/>
    </source>
</evidence>
<comment type="similarity">
    <text evidence="1">Belongs to the bacterial sugar transferase family.</text>
</comment>
<feature type="domain" description="Glycosyltransferase subfamily 4-like N-terminal" evidence="6">
    <location>
        <begin position="634"/>
        <end position="813"/>
    </location>
</feature>
<dbReference type="PANTHER" id="PTHR30576">
    <property type="entry name" value="COLANIC BIOSYNTHESIS UDP-GLUCOSE LIPID CARRIER TRANSFERASE"/>
    <property type="match status" value="1"/>
</dbReference>
<dbReference type="InterPro" id="IPR001509">
    <property type="entry name" value="Epimerase_deHydtase"/>
</dbReference>
<dbReference type="Gene3D" id="3.40.50.720">
    <property type="entry name" value="NAD(P)-binding Rossmann-like Domain"/>
    <property type="match status" value="1"/>
</dbReference>
<dbReference type="SUPFAM" id="SSF53756">
    <property type="entry name" value="UDP-Glycosyltransferase/glycogen phosphorylase"/>
    <property type="match status" value="1"/>
</dbReference>
<dbReference type="Pfam" id="PF01370">
    <property type="entry name" value="Epimerase"/>
    <property type="match status" value="1"/>
</dbReference>
<dbReference type="Pfam" id="PF02397">
    <property type="entry name" value="Bac_transf"/>
    <property type="match status" value="1"/>
</dbReference>
<keyword evidence="7" id="KW-0808">Transferase</keyword>
<keyword evidence="2" id="KW-1133">Transmembrane helix</keyword>
<evidence type="ECO:0000256" key="1">
    <source>
        <dbReference type="ARBA" id="ARBA00006464"/>
    </source>
</evidence>
<protein>
    <submittedName>
        <fullName evidence="7">Sugar transferase</fullName>
    </submittedName>
</protein>
<proteinExistence type="inferred from homology"/>
<dbReference type="CDD" id="cd03794">
    <property type="entry name" value="GT4_WbuB-like"/>
    <property type="match status" value="1"/>
</dbReference>
<dbReference type="InterPro" id="IPR001296">
    <property type="entry name" value="Glyco_trans_1"/>
</dbReference>
<dbReference type="Pfam" id="PF00534">
    <property type="entry name" value="Glycos_transf_1"/>
    <property type="match status" value="1"/>
</dbReference>
<organism evidence="7 8">
    <name type="scientific">Dorea acetigenes</name>
    <dbReference type="NCBI Taxonomy" id="2981787"/>
    <lineage>
        <taxon>Bacteria</taxon>
        <taxon>Bacillati</taxon>
        <taxon>Bacillota</taxon>
        <taxon>Clostridia</taxon>
        <taxon>Lachnospirales</taxon>
        <taxon>Lachnospiraceae</taxon>
        <taxon>Dorea</taxon>
    </lineage>
</organism>
<reference evidence="7 8" key="1">
    <citation type="journal article" date="2021" name="ISME Commun">
        <title>Automated analysis of genomic sequences facilitates high-throughput and comprehensive description of bacteria.</title>
        <authorList>
            <person name="Hitch T.C.A."/>
        </authorList>
    </citation>
    <scope>NUCLEOTIDE SEQUENCE [LARGE SCALE GENOMIC DNA]</scope>
    <source>
        <strain evidence="7 8">Sanger_03</strain>
    </source>
</reference>
<keyword evidence="2" id="KW-0812">Transmembrane</keyword>
<keyword evidence="2" id="KW-0472">Membrane</keyword>
<evidence type="ECO:0000259" key="4">
    <source>
        <dbReference type="Pfam" id="PF01370"/>
    </source>
</evidence>
<dbReference type="Pfam" id="PF13579">
    <property type="entry name" value="Glyco_trans_4_4"/>
    <property type="match status" value="1"/>
</dbReference>
<dbReference type="InterPro" id="IPR003362">
    <property type="entry name" value="Bact_transf"/>
</dbReference>
<keyword evidence="8" id="KW-1185">Reference proteome</keyword>
<dbReference type="Proteomes" id="UP001652431">
    <property type="component" value="Unassembled WGS sequence"/>
</dbReference>
<name>A0ABT2RNH0_9FIRM</name>
<dbReference type="InterPro" id="IPR028098">
    <property type="entry name" value="Glyco_trans_4-like_N"/>
</dbReference>